<dbReference type="Proteomes" id="UP000178501">
    <property type="component" value="Unassembled WGS sequence"/>
</dbReference>
<reference evidence="1 2" key="1">
    <citation type="journal article" date="2016" name="Nat. Commun.">
        <title>Thousands of microbial genomes shed light on interconnected biogeochemical processes in an aquifer system.</title>
        <authorList>
            <person name="Anantharaman K."/>
            <person name="Brown C.T."/>
            <person name="Hug L.A."/>
            <person name="Sharon I."/>
            <person name="Castelle C.J."/>
            <person name="Probst A.J."/>
            <person name="Thomas B.C."/>
            <person name="Singh A."/>
            <person name="Wilkins M.J."/>
            <person name="Karaoz U."/>
            <person name="Brodie E.L."/>
            <person name="Williams K.H."/>
            <person name="Hubbard S.S."/>
            <person name="Banfield J.F."/>
        </authorList>
    </citation>
    <scope>NUCLEOTIDE SEQUENCE [LARGE SCALE GENOMIC DNA]</scope>
</reference>
<proteinExistence type="predicted"/>
<dbReference type="AlphaFoldDB" id="A0A1G1YEM0"/>
<dbReference type="PANTHER" id="PTHR45947">
    <property type="entry name" value="SULFOQUINOVOSYL TRANSFERASE SQD2"/>
    <property type="match status" value="1"/>
</dbReference>
<dbReference type="EMBL" id="MHIK01000064">
    <property type="protein sequence ID" value="OGY50256.1"/>
    <property type="molecule type" value="Genomic_DNA"/>
</dbReference>
<gene>
    <name evidence="1" type="ORF">A3J65_04470</name>
</gene>
<dbReference type="CDD" id="cd03801">
    <property type="entry name" value="GT4_PimA-like"/>
    <property type="match status" value="1"/>
</dbReference>
<evidence type="ECO:0000313" key="2">
    <source>
        <dbReference type="Proteomes" id="UP000178501"/>
    </source>
</evidence>
<accession>A0A1G1YEM0</accession>
<organism evidence="1 2">
    <name type="scientific">Candidatus Buchananbacteria bacterium RIFCSPHIGHO2_02_FULL_45_11b</name>
    <dbReference type="NCBI Taxonomy" id="1797541"/>
    <lineage>
        <taxon>Bacteria</taxon>
        <taxon>Candidatus Buchananiibacteriota</taxon>
    </lineage>
</organism>
<dbReference type="GO" id="GO:0016757">
    <property type="term" value="F:glycosyltransferase activity"/>
    <property type="evidence" value="ECO:0007669"/>
    <property type="project" value="TreeGrafter"/>
</dbReference>
<name>A0A1G1YEM0_9BACT</name>
<protein>
    <submittedName>
        <fullName evidence="1">Uncharacterized protein</fullName>
    </submittedName>
</protein>
<sequence>MKLCFVTATRPHAGGMVNCLNNYVVGAKKLGHQAEIVSIFETSQQRKKMQKLDDRLGEILKNKDWLGFLAFQTIKLIIFFRFLKNYLQKRYDLVYVTDIVAYNAIKPLEKIFKIPVILNPIDSVYSILVSKKLARPGSWFMKYVIKQEKKAYGGAKAMLTNGLDMAKYFQKIADRDLLIPRIEIPIDDQKFYVDQKEGERLRKKFNLENKFVVLYTGRLSSEKGIIYLLRAIPEILKVEPKNNIFIAICGAAGPEKENLVNYIKNNQYEDYAKVLGYIKDDEMRGVYNMADVFCAPTVNFEGEAAAYLNSGTRKNNKLEYTISTANTTVQEAMACGQPVITTDIAGSRELIKENIDGLLVLEKNPKALAEAVLKLKNDQQLRQKLAAEALNSVKERYLPATVVQFLLDFYKIIFKS</sequence>
<dbReference type="Gene3D" id="3.40.50.2000">
    <property type="entry name" value="Glycogen Phosphorylase B"/>
    <property type="match status" value="4"/>
</dbReference>
<dbReference type="InterPro" id="IPR050194">
    <property type="entry name" value="Glycosyltransferase_grp1"/>
</dbReference>
<dbReference type="PANTHER" id="PTHR45947:SF3">
    <property type="entry name" value="SULFOQUINOVOSYL TRANSFERASE SQD2"/>
    <property type="match status" value="1"/>
</dbReference>
<evidence type="ECO:0000313" key="1">
    <source>
        <dbReference type="EMBL" id="OGY50256.1"/>
    </source>
</evidence>
<comment type="caution">
    <text evidence="1">The sequence shown here is derived from an EMBL/GenBank/DDBJ whole genome shotgun (WGS) entry which is preliminary data.</text>
</comment>
<dbReference type="SUPFAM" id="SSF53756">
    <property type="entry name" value="UDP-Glycosyltransferase/glycogen phosphorylase"/>
    <property type="match status" value="1"/>
</dbReference>
<dbReference type="Pfam" id="PF13692">
    <property type="entry name" value="Glyco_trans_1_4"/>
    <property type="match status" value="1"/>
</dbReference>